<dbReference type="SUPFAM" id="SSF101941">
    <property type="entry name" value="NAC domain"/>
    <property type="match status" value="1"/>
</dbReference>
<evidence type="ECO:0000256" key="5">
    <source>
        <dbReference type="SAM" id="MobiDB-lite"/>
    </source>
</evidence>
<name>J3N6G3_ORYBR</name>
<feature type="region of interest" description="Disordered" evidence="5">
    <location>
        <begin position="1"/>
        <end position="38"/>
    </location>
</feature>
<dbReference type="OMA" id="NGVRACR"/>
<keyword evidence="4" id="KW-0539">Nucleus</keyword>
<dbReference type="Proteomes" id="UP000006038">
    <property type="component" value="Chromosome 11"/>
</dbReference>
<evidence type="ECO:0000256" key="1">
    <source>
        <dbReference type="ARBA" id="ARBA00023015"/>
    </source>
</evidence>
<dbReference type="PANTHER" id="PTHR31719:SF88">
    <property type="entry name" value="OS07G0272700 PROTEIN"/>
    <property type="match status" value="1"/>
</dbReference>
<evidence type="ECO:0000313" key="8">
    <source>
        <dbReference type="Proteomes" id="UP000006038"/>
    </source>
</evidence>
<feature type="compositionally biased region" description="Low complexity" evidence="5">
    <location>
        <begin position="20"/>
        <end position="30"/>
    </location>
</feature>
<reference evidence="7" key="1">
    <citation type="journal article" date="2013" name="Nat. Commun.">
        <title>Whole-genome sequencing of Oryza brachyantha reveals mechanisms underlying Oryza genome evolution.</title>
        <authorList>
            <person name="Chen J."/>
            <person name="Huang Q."/>
            <person name="Gao D."/>
            <person name="Wang J."/>
            <person name="Lang Y."/>
            <person name="Liu T."/>
            <person name="Li B."/>
            <person name="Bai Z."/>
            <person name="Luis Goicoechea J."/>
            <person name="Liang C."/>
            <person name="Chen C."/>
            <person name="Zhang W."/>
            <person name="Sun S."/>
            <person name="Liao Y."/>
            <person name="Zhang X."/>
            <person name="Yang L."/>
            <person name="Song C."/>
            <person name="Wang M."/>
            <person name="Shi J."/>
            <person name="Liu G."/>
            <person name="Liu J."/>
            <person name="Zhou H."/>
            <person name="Zhou W."/>
            <person name="Yu Q."/>
            <person name="An N."/>
            <person name="Chen Y."/>
            <person name="Cai Q."/>
            <person name="Wang B."/>
            <person name="Liu B."/>
            <person name="Min J."/>
            <person name="Huang Y."/>
            <person name="Wu H."/>
            <person name="Li Z."/>
            <person name="Zhang Y."/>
            <person name="Yin Y."/>
            <person name="Song W."/>
            <person name="Jiang J."/>
            <person name="Jackson S.A."/>
            <person name="Wing R.A."/>
            <person name="Wang J."/>
            <person name="Chen M."/>
        </authorList>
    </citation>
    <scope>NUCLEOTIDE SEQUENCE [LARGE SCALE GENOMIC DNA]</scope>
    <source>
        <strain evidence="7">cv. IRGC 101232</strain>
    </source>
</reference>
<evidence type="ECO:0000256" key="4">
    <source>
        <dbReference type="ARBA" id="ARBA00023242"/>
    </source>
</evidence>
<protein>
    <recommendedName>
        <fullName evidence="6">NAC domain-containing protein</fullName>
    </recommendedName>
</protein>
<keyword evidence="1" id="KW-0805">Transcription regulation</keyword>
<reference evidence="7" key="2">
    <citation type="submission" date="2013-04" db="UniProtKB">
        <authorList>
            <consortium name="EnsemblPlants"/>
        </authorList>
    </citation>
    <scope>IDENTIFICATION</scope>
</reference>
<dbReference type="AlphaFoldDB" id="J3N6G3"/>
<dbReference type="EnsemblPlants" id="OB11G13990.1">
    <property type="protein sequence ID" value="OB11G13990.1"/>
    <property type="gene ID" value="OB11G13990"/>
</dbReference>
<evidence type="ECO:0000259" key="6">
    <source>
        <dbReference type="PROSITE" id="PS51005"/>
    </source>
</evidence>
<dbReference type="HOGENOM" id="CLU_1059143_0_0_1"/>
<dbReference type="Gene3D" id="2.170.150.80">
    <property type="entry name" value="NAC domain"/>
    <property type="match status" value="1"/>
</dbReference>
<dbReference type="Pfam" id="PF02365">
    <property type="entry name" value="NAM"/>
    <property type="match status" value="1"/>
</dbReference>
<dbReference type="InterPro" id="IPR036093">
    <property type="entry name" value="NAC_dom_sf"/>
</dbReference>
<accession>J3N6G3</accession>
<feature type="compositionally biased region" description="Basic residues" evidence="5">
    <location>
        <begin position="1"/>
        <end position="12"/>
    </location>
</feature>
<evidence type="ECO:0000256" key="2">
    <source>
        <dbReference type="ARBA" id="ARBA00023125"/>
    </source>
</evidence>
<dbReference type="STRING" id="4533.J3N6G3"/>
<evidence type="ECO:0000256" key="3">
    <source>
        <dbReference type="ARBA" id="ARBA00023163"/>
    </source>
</evidence>
<dbReference type="PROSITE" id="PS51005">
    <property type="entry name" value="NAC"/>
    <property type="match status" value="1"/>
</dbReference>
<dbReference type="eggNOG" id="ENOG502R3KD">
    <property type="taxonomic scope" value="Eukaryota"/>
</dbReference>
<keyword evidence="2" id="KW-0238">DNA-binding</keyword>
<organism evidence="7">
    <name type="scientific">Oryza brachyantha</name>
    <name type="common">malo sina</name>
    <dbReference type="NCBI Taxonomy" id="4533"/>
    <lineage>
        <taxon>Eukaryota</taxon>
        <taxon>Viridiplantae</taxon>
        <taxon>Streptophyta</taxon>
        <taxon>Embryophyta</taxon>
        <taxon>Tracheophyta</taxon>
        <taxon>Spermatophyta</taxon>
        <taxon>Magnoliopsida</taxon>
        <taxon>Liliopsida</taxon>
        <taxon>Poales</taxon>
        <taxon>Poaceae</taxon>
        <taxon>BOP clade</taxon>
        <taxon>Oryzoideae</taxon>
        <taxon>Oryzeae</taxon>
        <taxon>Oryzinae</taxon>
        <taxon>Oryza</taxon>
    </lineage>
</organism>
<sequence>MMGSARKHSASSRRREDEASSSSLAAAAAAAEEEEPAEGMEASRFGFLMYSGFPACKFNPTDADIVASYLLRAMYGPDQFPSPYPAGAVIEDDAARCEPWALMRDPGHATSAHAFFVRDDLARAASSDGDRRRRVPRAVKNGWHIQKTKEATLTILRDGGGGELDVGYKRRHLSFHRAGESTSTGWVMHEYEITSPALPGTVLSRIRATPRARAKDKKPEIKKEPSTSTSTSVAGECNAPCQCSDRPGLSHQYSGAKPEPHVD</sequence>
<dbReference type="PANTHER" id="PTHR31719">
    <property type="entry name" value="NAC TRANSCRIPTION FACTOR 56"/>
    <property type="match status" value="1"/>
</dbReference>
<dbReference type="GO" id="GO:0003677">
    <property type="term" value="F:DNA binding"/>
    <property type="evidence" value="ECO:0007669"/>
    <property type="project" value="UniProtKB-KW"/>
</dbReference>
<proteinExistence type="predicted"/>
<feature type="domain" description="NAC" evidence="6">
    <location>
        <begin position="52"/>
        <end position="209"/>
    </location>
</feature>
<dbReference type="GO" id="GO:0006355">
    <property type="term" value="P:regulation of DNA-templated transcription"/>
    <property type="evidence" value="ECO:0007669"/>
    <property type="project" value="InterPro"/>
</dbReference>
<evidence type="ECO:0000313" key="7">
    <source>
        <dbReference type="EnsemblPlants" id="OB11G13990.1"/>
    </source>
</evidence>
<feature type="region of interest" description="Disordered" evidence="5">
    <location>
        <begin position="204"/>
        <end position="263"/>
    </location>
</feature>
<keyword evidence="8" id="KW-1185">Reference proteome</keyword>
<keyword evidence="3" id="KW-0804">Transcription</keyword>
<dbReference type="InterPro" id="IPR003441">
    <property type="entry name" value="NAC-dom"/>
</dbReference>
<dbReference type="Gramene" id="OB11G13990.1">
    <property type="protein sequence ID" value="OB11G13990.1"/>
    <property type="gene ID" value="OB11G13990"/>
</dbReference>